<keyword evidence="6" id="KW-1185">Reference proteome</keyword>
<dbReference type="Proteomes" id="UP001501005">
    <property type="component" value="Unassembled WGS sequence"/>
</dbReference>
<dbReference type="Pfam" id="PF07786">
    <property type="entry name" value="HGSNAT_cat"/>
    <property type="match status" value="1"/>
</dbReference>
<feature type="transmembrane region" description="Helical" evidence="2">
    <location>
        <begin position="312"/>
        <end position="333"/>
    </location>
</feature>
<keyword evidence="2" id="KW-0812">Transmembrane</keyword>
<proteinExistence type="predicted"/>
<feature type="domain" description="Heparan-alpha-glucosaminide N-acetyltransferase catalytic" evidence="4">
    <location>
        <begin position="37"/>
        <end position="232"/>
    </location>
</feature>
<feature type="region of interest" description="Disordered" evidence="1">
    <location>
        <begin position="1"/>
        <end position="33"/>
    </location>
</feature>
<evidence type="ECO:0000259" key="4">
    <source>
        <dbReference type="Pfam" id="PF07786"/>
    </source>
</evidence>
<feature type="transmembrane region" description="Helical" evidence="2">
    <location>
        <begin position="79"/>
        <end position="96"/>
    </location>
</feature>
<feature type="transmembrane region" description="Helical" evidence="2">
    <location>
        <begin position="379"/>
        <end position="400"/>
    </location>
</feature>
<dbReference type="InterPro" id="IPR012429">
    <property type="entry name" value="HGSNAT_cat"/>
</dbReference>
<reference evidence="6" key="1">
    <citation type="journal article" date="2019" name="Int. J. Syst. Evol. Microbiol.">
        <title>The Global Catalogue of Microorganisms (GCM) 10K type strain sequencing project: providing services to taxonomists for standard genome sequencing and annotation.</title>
        <authorList>
            <consortium name="The Broad Institute Genomics Platform"/>
            <consortium name="The Broad Institute Genome Sequencing Center for Infectious Disease"/>
            <person name="Wu L."/>
            <person name="Ma J."/>
        </authorList>
    </citation>
    <scope>NUCLEOTIDE SEQUENCE [LARGE SCALE GENOMIC DNA]</scope>
    <source>
        <strain evidence="6">JCM 10673</strain>
    </source>
</reference>
<sequence length="424" mass="44277">MTQNVSPAVPTRVSPTVRDGREAARSSASTGTPSAGRLVGVDLARGLAVLGMYAAHVGPDATVGGPVGFLMEMARGRSSALFAVLAGFSLVLITGRPHPRTGRAGRQAVARIVIRAVVLMVLGYALTALDAGVHVILSFYGLLFLVSLPLHRLRAGTLALLAAVQALVLPQVLHVLRRSVEEGNWADAVVAKDPLARITGTDGMVELLFTGQYPALTWMPFLLTGMAVARLDLTGAGVRSRLALTGGALALLGYGGSWLALHLVPHALSAVAHATGSASVSSAWWSDTAGEPMEHTPAAWLLVAAPHSQTTFSVLGNAGVALVVLAVCLAVAGTMPRLTRLAEPVSAVGMTALTAYVLHIVALWFIADVLHMTVIEEEGMSALPVLLAFVAAALLLATAWTRRFRRGPLEHVLHAVTRPAQRVP</sequence>
<feature type="transmembrane region" description="Helical" evidence="2">
    <location>
        <begin position="243"/>
        <end position="261"/>
    </location>
</feature>
<evidence type="ECO:0000313" key="5">
    <source>
        <dbReference type="EMBL" id="GAA0923290.1"/>
    </source>
</evidence>
<keyword evidence="2" id="KW-0472">Membrane</keyword>
<dbReference type="PANTHER" id="PTHR30590">
    <property type="entry name" value="INNER MEMBRANE PROTEIN"/>
    <property type="match status" value="1"/>
</dbReference>
<dbReference type="InterPro" id="IPR052529">
    <property type="entry name" value="Bact_Transport_Assoc"/>
</dbReference>
<evidence type="ECO:0000256" key="1">
    <source>
        <dbReference type="SAM" id="MobiDB-lite"/>
    </source>
</evidence>
<evidence type="ECO:0000256" key="2">
    <source>
        <dbReference type="SAM" id="Phobius"/>
    </source>
</evidence>
<keyword evidence="2" id="KW-1133">Transmembrane helix</keyword>
<evidence type="ECO:0008006" key="7">
    <source>
        <dbReference type="Google" id="ProtNLM"/>
    </source>
</evidence>
<protein>
    <recommendedName>
        <fullName evidence="7">DUF418 domain-containing protein</fullName>
    </recommendedName>
</protein>
<organism evidence="5 6">
    <name type="scientific">Streptomyces thermoalcalitolerans</name>
    <dbReference type="NCBI Taxonomy" id="65605"/>
    <lineage>
        <taxon>Bacteria</taxon>
        <taxon>Bacillati</taxon>
        <taxon>Actinomycetota</taxon>
        <taxon>Actinomycetes</taxon>
        <taxon>Kitasatosporales</taxon>
        <taxon>Streptomycetaceae</taxon>
        <taxon>Streptomyces</taxon>
    </lineage>
</organism>
<feature type="transmembrane region" description="Helical" evidence="2">
    <location>
        <begin position="345"/>
        <end position="367"/>
    </location>
</feature>
<feature type="transmembrane region" description="Helical" evidence="2">
    <location>
        <begin position="213"/>
        <end position="231"/>
    </location>
</feature>
<dbReference type="RefSeq" id="WP_344052346.1">
    <property type="nucleotide sequence ID" value="NZ_BAAAHG010000041.1"/>
</dbReference>
<dbReference type="EMBL" id="BAAAHG010000041">
    <property type="protein sequence ID" value="GAA0923290.1"/>
    <property type="molecule type" value="Genomic_DNA"/>
</dbReference>
<name>A0ABP3ZNK2_9ACTN</name>
<dbReference type="PANTHER" id="PTHR30590:SF3">
    <property type="entry name" value="HYPOTHETICAL MEMBRANE SPANNING PROTEIN"/>
    <property type="match status" value="1"/>
</dbReference>
<evidence type="ECO:0000313" key="6">
    <source>
        <dbReference type="Proteomes" id="UP001501005"/>
    </source>
</evidence>
<gene>
    <name evidence="5" type="ORF">GCM10009549_43490</name>
</gene>
<feature type="domain" description="DUF418" evidence="3">
    <location>
        <begin position="300"/>
        <end position="417"/>
    </location>
</feature>
<evidence type="ECO:0000259" key="3">
    <source>
        <dbReference type="Pfam" id="PF04235"/>
    </source>
</evidence>
<dbReference type="InterPro" id="IPR007349">
    <property type="entry name" value="DUF418"/>
</dbReference>
<dbReference type="Pfam" id="PF04235">
    <property type="entry name" value="DUF418"/>
    <property type="match status" value="1"/>
</dbReference>
<accession>A0ABP3ZNK2</accession>
<comment type="caution">
    <text evidence="5">The sequence shown here is derived from an EMBL/GenBank/DDBJ whole genome shotgun (WGS) entry which is preliminary data.</text>
</comment>